<dbReference type="InterPro" id="IPR055014">
    <property type="entry name" value="BapA_Bap-like_C"/>
</dbReference>
<accession>A0ABR6AV41</accession>
<proteinExistence type="predicted"/>
<organism evidence="2 3">
    <name type="scientific">Brucella intermedia</name>
    <dbReference type="NCBI Taxonomy" id="94625"/>
    <lineage>
        <taxon>Bacteria</taxon>
        <taxon>Pseudomonadati</taxon>
        <taxon>Pseudomonadota</taxon>
        <taxon>Alphaproteobacteria</taxon>
        <taxon>Hyphomicrobiales</taxon>
        <taxon>Brucellaceae</taxon>
        <taxon>Brucella/Ochrobactrum group</taxon>
        <taxon>Brucella</taxon>
    </lineage>
</organism>
<evidence type="ECO:0000313" key="3">
    <source>
        <dbReference type="Proteomes" id="UP000578622"/>
    </source>
</evidence>
<dbReference type="NCBIfam" id="TIGR01965">
    <property type="entry name" value="VCBS_repeat"/>
    <property type="match status" value="2"/>
</dbReference>
<reference evidence="2 3" key="1">
    <citation type="submission" date="2020-07" db="EMBL/GenBank/DDBJ databases">
        <title>Genomic Encyclopedia of Type Strains, Phase IV (KMG-V): Genome sequencing to study the core and pangenomes of soil and plant-associated prokaryotes.</title>
        <authorList>
            <person name="Whitman W."/>
        </authorList>
    </citation>
    <scope>NUCLEOTIDE SEQUENCE [LARGE SCALE GENOMIC DNA]</scope>
    <source>
        <strain evidence="2 3">RH4WT92</strain>
    </source>
</reference>
<dbReference type="Proteomes" id="UP000578622">
    <property type="component" value="Unassembled WGS sequence"/>
</dbReference>
<dbReference type="Pfam" id="PF17963">
    <property type="entry name" value="Big_9"/>
    <property type="match status" value="2"/>
</dbReference>
<name>A0ABR6AV41_9HYPH</name>
<dbReference type="Gene3D" id="2.60.40.3440">
    <property type="match status" value="1"/>
</dbReference>
<keyword evidence="3" id="KW-1185">Reference proteome</keyword>
<dbReference type="EMBL" id="JACGXG010000010">
    <property type="protein sequence ID" value="MBA8853343.1"/>
    <property type="molecule type" value="Genomic_DNA"/>
</dbReference>
<dbReference type="InterPro" id="IPR010221">
    <property type="entry name" value="VCBS_dom"/>
</dbReference>
<evidence type="ECO:0000256" key="1">
    <source>
        <dbReference type="SAM" id="MobiDB-lite"/>
    </source>
</evidence>
<gene>
    <name evidence="2" type="ORF">FHW20_004323</name>
</gene>
<sequence length="588" mass="61281">MFDLYPRVTFSVEEGHSGDATVTVSASSLAGLFAGAQAQIQMMDESGNWVTMTNIGDNGILDLIWLGGNSAQIDIPDLGPGQYRVIGGASGVGIGTLLTVEADVQFYDHTTVGGYEPGTVTGNVMDENDTVTETTEVTQVNGIAVGGAGTTPIDGQYGTLTIDAEGNYSYTPNADGSGIGQVDVFEYTITDADGNTDTATLYVRIDSDGQGLVWPADPSLPAEIDMVANDDSGSADIDSDYRVEAGGPSGSGTAGISGGLSGTTATVTRMFTVDANDEASIRFVAGSPDEVLQSDTLTLVITGDNGYSQTLTGTSGFLSGLGVDQVLTGLPAGNYTVTATYARPGSSLLGGQLSLEFTGQSVTHLDEYVVANRDPATGNVLDGDTLGSTYTVFKIDTGGGAFEEVINSTVINGTYGTLTINNDGSYLYQPNSDLADIGGVDVFTYRLEHPNGAVSEATLTIDVQHGDGPFVPPVALSFFDEGEFNYDQFDDGNSDVDASSIEFPEPSLSDNFVLDDGEETDLSVSLEGFLGDAEQSENDSSFAGRDYQETETSPHTPALEGDVDPFAYLQTSSVDDPEQSLSTHQSVM</sequence>
<evidence type="ECO:0000313" key="2">
    <source>
        <dbReference type="EMBL" id="MBA8853343.1"/>
    </source>
</evidence>
<protein>
    <submittedName>
        <fullName evidence="2">VCBS repeat-containing protein</fullName>
    </submittedName>
</protein>
<feature type="region of interest" description="Disordered" evidence="1">
    <location>
        <begin position="530"/>
        <end position="588"/>
    </location>
</feature>
<feature type="compositionally biased region" description="Polar residues" evidence="1">
    <location>
        <begin position="569"/>
        <end position="588"/>
    </location>
</feature>
<dbReference type="NCBIfam" id="NF045619">
    <property type="entry name" value="adhes_GNV_Cterm"/>
    <property type="match status" value="1"/>
</dbReference>
<dbReference type="RefSeq" id="WP_247882248.1">
    <property type="nucleotide sequence ID" value="NZ_JACGXG010000010.1"/>
</dbReference>
<comment type="caution">
    <text evidence="2">The sequence shown here is derived from an EMBL/GenBank/DDBJ whole genome shotgun (WGS) entry which is preliminary data.</text>
</comment>